<dbReference type="AlphaFoldDB" id="G9QJ02"/>
<accession>G9QJ02</accession>
<evidence type="ECO:0000313" key="1">
    <source>
        <dbReference type="EMBL" id="EHL78858.1"/>
    </source>
</evidence>
<dbReference type="Proteomes" id="UP000011747">
    <property type="component" value="Unassembled WGS sequence"/>
</dbReference>
<keyword evidence="2" id="KW-1185">Reference proteome</keyword>
<sequence>MCCSISDKPEKELIMKGAAHSVIFDLLVQPGFSPFG</sequence>
<proteinExistence type="predicted"/>
<name>G9QJ02_9BACI</name>
<evidence type="ECO:0000313" key="2">
    <source>
        <dbReference type="Proteomes" id="UP000011747"/>
    </source>
</evidence>
<organism evidence="1 2">
    <name type="scientific">Bacillus smithii 7_3_47FAA</name>
    <dbReference type="NCBI Taxonomy" id="665952"/>
    <lineage>
        <taxon>Bacteria</taxon>
        <taxon>Bacillati</taxon>
        <taxon>Bacillota</taxon>
        <taxon>Bacilli</taxon>
        <taxon>Bacillales</taxon>
        <taxon>Bacillaceae</taxon>
        <taxon>Bacillus</taxon>
    </lineage>
</organism>
<comment type="caution">
    <text evidence="1">The sequence shown here is derived from an EMBL/GenBank/DDBJ whole genome shotgun (WGS) entry which is preliminary data.</text>
</comment>
<reference evidence="1 2" key="1">
    <citation type="submission" date="2011-09" db="EMBL/GenBank/DDBJ databases">
        <title>The Genome Sequence of Bacillus smithii 7_3_47FAA.</title>
        <authorList>
            <consortium name="The Broad Institute Genome Sequencing Platform"/>
            <person name="Earl A."/>
            <person name="Ward D."/>
            <person name="Feldgarden M."/>
            <person name="Gevers D."/>
            <person name="Daigneault M."/>
            <person name="Strauss J."/>
            <person name="Allen-Vercoe E."/>
            <person name="Young S.K."/>
            <person name="Zeng Q."/>
            <person name="Gargeya S."/>
            <person name="Fitzgerald M."/>
            <person name="Haas B."/>
            <person name="Abouelleil A."/>
            <person name="Alvarado L."/>
            <person name="Arachchi H.M."/>
            <person name="Berlin A."/>
            <person name="Brown A."/>
            <person name="Chapman S.B."/>
            <person name="Chen Z."/>
            <person name="Dunbar C."/>
            <person name="Freedman E."/>
            <person name="Gearin G."/>
            <person name="Goldberg J."/>
            <person name="Griggs A."/>
            <person name="Gujja S."/>
            <person name="Heiman D."/>
            <person name="Howarth C."/>
            <person name="Larson L."/>
            <person name="Lui A."/>
            <person name="MacDonald P.J.P."/>
            <person name="Montmayeur A."/>
            <person name="Murphy C."/>
            <person name="Neiman D."/>
            <person name="Pearson M."/>
            <person name="Priest M."/>
            <person name="Roberts A."/>
            <person name="Saif S."/>
            <person name="Shea T."/>
            <person name="Shenoy N."/>
            <person name="Sisk P."/>
            <person name="Stolte C."/>
            <person name="Sykes S."/>
            <person name="Wortman J."/>
            <person name="Nusbaum C."/>
            <person name="Birren B."/>
        </authorList>
    </citation>
    <scope>NUCLEOTIDE SEQUENCE [LARGE SCALE GENOMIC DNA]</scope>
    <source>
        <strain evidence="1 2">7_3_47FAA</strain>
    </source>
</reference>
<dbReference type="EMBL" id="ACWF01000049">
    <property type="protein sequence ID" value="EHL78858.1"/>
    <property type="molecule type" value="Genomic_DNA"/>
</dbReference>
<dbReference type="HOGENOM" id="CLU_3354647_0_0_9"/>
<protein>
    <submittedName>
        <fullName evidence="1">Uncharacterized protein</fullName>
    </submittedName>
</protein>
<gene>
    <name evidence="1" type="ORF">HMPREF1015_02163</name>
</gene>